<dbReference type="PANTHER" id="PTHR31998">
    <property type="entry name" value="K(+)-INSENSITIVE PYROPHOSPHATE-ENERGIZED PROTON PUMP"/>
    <property type="match status" value="1"/>
</dbReference>
<organism evidence="10 11">
    <name type="scientific">Mesoterricola silvestris</name>
    <dbReference type="NCBI Taxonomy" id="2927979"/>
    <lineage>
        <taxon>Bacteria</taxon>
        <taxon>Pseudomonadati</taxon>
        <taxon>Acidobacteriota</taxon>
        <taxon>Holophagae</taxon>
        <taxon>Holophagales</taxon>
        <taxon>Holophagaceae</taxon>
        <taxon>Mesoterricola</taxon>
    </lineage>
</organism>
<feature type="transmembrane region" description="Helical" evidence="9">
    <location>
        <begin position="67"/>
        <end position="88"/>
    </location>
</feature>
<dbReference type="NCBIfam" id="NF001960">
    <property type="entry name" value="PRK00733.3-5"/>
    <property type="match status" value="1"/>
</dbReference>
<reference evidence="11" key="1">
    <citation type="journal article" date="2023" name="Int. J. Syst. Evol. Microbiol.">
        <title>Mesoterricola silvestris gen. nov., sp. nov., Mesoterricola sediminis sp. nov., Geothrix oryzae sp. nov., Geothrix edaphica sp. nov., Geothrix rubra sp. nov., and Geothrix limicola sp. nov., six novel members of Acidobacteriota isolated from soils.</title>
        <authorList>
            <person name="Itoh H."/>
            <person name="Sugisawa Y."/>
            <person name="Mise K."/>
            <person name="Xu Z."/>
            <person name="Kuniyasu M."/>
            <person name="Ushijima N."/>
            <person name="Kawano K."/>
            <person name="Kobayashi E."/>
            <person name="Shiratori Y."/>
            <person name="Masuda Y."/>
            <person name="Senoo K."/>
        </authorList>
    </citation>
    <scope>NUCLEOTIDE SEQUENCE [LARGE SCALE GENOMIC DNA]</scope>
    <source>
        <strain evidence="11">W79</strain>
    </source>
</reference>
<comment type="similarity">
    <text evidence="9">Belongs to the H(+)-translocating pyrophosphatase (TC 3.A.10) family. K(+)-insensitive subfamily.</text>
</comment>
<comment type="caution">
    <text evidence="9">Lacks conserved residue(s) required for the propagation of feature annotation.</text>
</comment>
<comment type="cofactor">
    <cofactor evidence="9">
        <name>Mg(2+)</name>
        <dbReference type="ChEBI" id="CHEBI:18420"/>
    </cofactor>
</comment>
<feature type="transmembrane region" description="Helical" evidence="9">
    <location>
        <begin position="575"/>
        <end position="597"/>
    </location>
</feature>
<dbReference type="Pfam" id="PF03030">
    <property type="entry name" value="H_PPase"/>
    <property type="match status" value="1"/>
</dbReference>
<evidence type="ECO:0000256" key="1">
    <source>
        <dbReference type="ARBA" id="ARBA00004127"/>
    </source>
</evidence>
<proteinExistence type="inferred from homology"/>
<feature type="transmembrane region" description="Helical" evidence="9">
    <location>
        <begin position="783"/>
        <end position="803"/>
    </location>
</feature>
<feature type="transmembrane region" description="Helical" evidence="9">
    <location>
        <begin position="498"/>
        <end position="518"/>
    </location>
</feature>
<keyword evidence="5 9" id="KW-1278">Translocase</keyword>
<dbReference type="NCBIfam" id="NF001952">
    <property type="entry name" value="PRK00733.1-4"/>
    <property type="match status" value="1"/>
</dbReference>
<keyword evidence="2 9" id="KW-0813">Transport</keyword>
<evidence type="ECO:0000256" key="2">
    <source>
        <dbReference type="ARBA" id="ARBA00022448"/>
    </source>
</evidence>
<dbReference type="GO" id="GO:0004427">
    <property type="term" value="F:inorganic diphosphate phosphatase activity"/>
    <property type="evidence" value="ECO:0007669"/>
    <property type="project" value="UniProtKB-UniRule"/>
</dbReference>
<dbReference type="GO" id="GO:0005886">
    <property type="term" value="C:plasma membrane"/>
    <property type="evidence" value="ECO:0007669"/>
    <property type="project" value="UniProtKB-SubCell"/>
</dbReference>
<keyword evidence="7 9" id="KW-0406">Ion transport</keyword>
<evidence type="ECO:0000256" key="8">
    <source>
        <dbReference type="ARBA" id="ARBA00023136"/>
    </source>
</evidence>
<feature type="transmembrane region" description="Helical" evidence="9">
    <location>
        <begin position="358"/>
        <end position="378"/>
    </location>
</feature>
<dbReference type="InterPro" id="IPR004131">
    <property type="entry name" value="PPase-energised_H-pump"/>
</dbReference>
<dbReference type="KEGG" id="msil:METEAL_22460"/>
<dbReference type="NCBIfam" id="TIGR01104">
    <property type="entry name" value="V_PPase"/>
    <property type="match status" value="1"/>
</dbReference>
<comment type="subcellular location">
    <subcellularLocation>
        <location evidence="9">Cell membrane</location>
        <topology evidence="9">Multi-pass membrane protein</topology>
    </subcellularLocation>
    <subcellularLocation>
        <location evidence="1">Endomembrane system</location>
        <topology evidence="1">Multi-pass membrane protein</topology>
    </subcellularLocation>
</comment>
<evidence type="ECO:0000256" key="6">
    <source>
        <dbReference type="ARBA" id="ARBA00022989"/>
    </source>
</evidence>
<feature type="transmembrane region" description="Helical" evidence="9">
    <location>
        <begin position="152"/>
        <end position="171"/>
    </location>
</feature>
<keyword evidence="11" id="KW-1185">Reference proteome</keyword>
<evidence type="ECO:0000256" key="5">
    <source>
        <dbReference type="ARBA" id="ARBA00022967"/>
    </source>
</evidence>
<name>A0AA48KA92_9BACT</name>
<keyword evidence="8 9" id="KW-0472">Membrane</keyword>
<accession>A0AA48KA92</accession>
<protein>
    <recommendedName>
        <fullName evidence="9">K(+)-insensitive pyrophosphate-energized proton pump</fullName>
        <ecNumber evidence="9">7.1.3.1</ecNumber>
    </recommendedName>
    <alternativeName>
        <fullName evidence="9">Membrane-bound proton-translocating pyrophosphatase</fullName>
    </alternativeName>
    <alternativeName>
        <fullName evidence="9">Pyrophosphate-energized inorganic pyrophosphatase</fullName>
        <shortName evidence="9">H(+)-PPase</shortName>
    </alternativeName>
</protein>
<feature type="transmembrane region" description="Helical" evidence="9">
    <location>
        <begin position="125"/>
        <end position="140"/>
    </location>
</feature>
<feature type="site" description="Determinant of potassium independence" evidence="9">
    <location>
        <position position="569"/>
    </location>
</feature>
<keyword evidence="9" id="KW-1003">Cell membrane</keyword>
<feature type="transmembrane region" description="Helical" evidence="9">
    <location>
        <begin position="716"/>
        <end position="735"/>
    </location>
</feature>
<comment type="function">
    <text evidence="9">Proton pump that utilizes the energy of pyrophosphate hydrolysis as the driving force for proton movement across the membrane. Generates a proton motive force.</text>
</comment>
<keyword evidence="3 9" id="KW-0812">Transmembrane</keyword>
<feature type="transmembrane region" description="Helical" evidence="9">
    <location>
        <begin position="617"/>
        <end position="639"/>
    </location>
</feature>
<dbReference type="Proteomes" id="UP001238179">
    <property type="component" value="Chromosome"/>
</dbReference>
<dbReference type="HAMAP" id="MF_01129">
    <property type="entry name" value="PPase_energized_pump"/>
    <property type="match status" value="1"/>
</dbReference>
<evidence type="ECO:0000256" key="4">
    <source>
        <dbReference type="ARBA" id="ARBA00022842"/>
    </source>
</evidence>
<keyword evidence="4 9" id="KW-0460">Magnesium</keyword>
<feature type="transmembrane region" description="Helical" evidence="9">
    <location>
        <begin position="223"/>
        <end position="241"/>
    </location>
</feature>
<dbReference type="AlphaFoldDB" id="A0AA48KA92"/>
<feature type="transmembrane region" description="Helical" evidence="9">
    <location>
        <begin position="192"/>
        <end position="217"/>
    </location>
</feature>
<dbReference type="GO" id="GO:0000287">
    <property type="term" value="F:magnesium ion binding"/>
    <property type="evidence" value="ECO:0007669"/>
    <property type="project" value="UniProtKB-UniRule"/>
</dbReference>
<feature type="transmembrane region" description="Helical" evidence="9">
    <location>
        <begin position="474"/>
        <end position="492"/>
    </location>
</feature>
<dbReference type="GO" id="GO:0009678">
    <property type="term" value="F:diphosphate hydrolysis-driven proton transmembrane transporter activity"/>
    <property type="evidence" value="ECO:0007669"/>
    <property type="project" value="UniProtKB-UniRule"/>
</dbReference>
<evidence type="ECO:0000313" key="10">
    <source>
        <dbReference type="EMBL" id="BDU73072.1"/>
    </source>
</evidence>
<evidence type="ECO:0000256" key="3">
    <source>
        <dbReference type="ARBA" id="ARBA00022692"/>
    </source>
</evidence>
<gene>
    <name evidence="9 10" type="primary">hppA</name>
    <name evidence="10" type="ORF">METEAL_22460</name>
</gene>
<comment type="catalytic activity">
    <reaction evidence="9">
        <text>diphosphate + H2O + H(+)(in) = 2 phosphate + 2 H(+)(out)</text>
        <dbReference type="Rhea" id="RHEA:13973"/>
        <dbReference type="ChEBI" id="CHEBI:15377"/>
        <dbReference type="ChEBI" id="CHEBI:15378"/>
        <dbReference type="ChEBI" id="CHEBI:33019"/>
        <dbReference type="ChEBI" id="CHEBI:43474"/>
        <dbReference type="EC" id="7.1.3.1"/>
    </reaction>
</comment>
<feature type="transmembrane region" description="Helical" evidence="9">
    <location>
        <begin position="691"/>
        <end position="710"/>
    </location>
</feature>
<evidence type="ECO:0000313" key="11">
    <source>
        <dbReference type="Proteomes" id="UP001238179"/>
    </source>
</evidence>
<dbReference type="RefSeq" id="WP_316411715.1">
    <property type="nucleotide sequence ID" value="NZ_AP027080.1"/>
</dbReference>
<comment type="subunit">
    <text evidence="9">Homodimer.</text>
</comment>
<dbReference type="GO" id="GO:0012505">
    <property type="term" value="C:endomembrane system"/>
    <property type="evidence" value="ECO:0007669"/>
    <property type="project" value="UniProtKB-SubCell"/>
</dbReference>
<keyword evidence="6 9" id="KW-1133">Transmembrane helix</keyword>
<evidence type="ECO:0000256" key="7">
    <source>
        <dbReference type="ARBA" id="ARBA00023065"/>
    </source>
</evidence>
<dbReference type="PIRSF" id="PIRSF001265">
    <property type="entry name" value="H+-PPase"/>
    <property type="match status" value="1"/>
</dbReference>
<sequence>MLQAWMDKLKLTPLTRRIYLGVMMCFFALAYAWGQVAAPKAVAAEAEGAKFEYFALFNKVSGEFTSAERIGLLFVLGIAVIGLLYAILLMRQVNAADEGTPKMQEVAAAVREGSNAYLAAQFKKIGPLIVIITVILWFTVEDKHFAFGRAGAFLMGSLFSWAVGFVGMRLATTGNLRVAAAARHSYGEAMQLGYRTGTVTGMLTDGLGLLGGTMIFIIYGVHAYEALLGFGFGGTLLALFMRVGGGIYTKAADVGADLVGKIEKDIPEDDPRNAATIADNVGDNVGDCAGMAADIFESYEVTIVAAMILGMASFGHKGVIFPLLVRGIGVLGSIISTYTVKAGSEDTSDTALKSVHRGFWIGSLISVAGFFILGYFYLHFTPSYLANNPLASAGFPMNDPNQLAVWFNFGVPGLDMRPAITCLIGVFLAVALNKVTSYYTHTTHAPVKSLARACTTGHATNIIEGFALGYESTVAMMVVIVIAIFLSVLTYHGAPPMFVAYGVAMTGIGMLTLTGNTISMDVFGPVADNANGIGEMGYEKEQMEKEKPGSYKRARQILADLDAVGNTTKAETKGIAIGSAVIAAVSLFSSFIAVIAVGSEAAISKMTLGQYHDQAGFLSVAEPKVFIGLLIGGCVPFLFSSQLIRAVGRAAYHIVIECRSQFRDAEIWAGTKKPDYGRVVDICTNTAQKELVGPGLLAITAPLLVGLLLGPYALGGFLAGMILVGQLLAVFMANAGGAWDNAKKMIEDGLYGGKGSEAHKASVTGDTVGDPLKDTAGPAINPLIKVMNMVSLLTLGVLMKFTLFPVANQMNVNKLGGVLGAAVCVAAIVWSIIKSKQETPGLIADEDMK</sequence>
<evidence type="ECO:0000256" key="9">
    <source>
        <dbReference type="HAMAP-Rule" id="MF_01129"/>
    </source>
</evidence>
<keyword evidence="9" id="KW-0375">Hydrogen ion transport</keyword>
<feature type="transmembrane region" description="Helical" evidence="9">
    <location>
        <begin position="815"/>
        <end position="833"/>
    </location>
</feature>
<dbReference type="EC" id="7.1.3.1" evidence="9"/>
<dbReference type="EMBL" id="AP027080">
    <property type="protein sequence ID" value="BDU73072.1"/>
    <property type="molecule type" value="Genomic_DNA"/>
</dbReference>